<dbReference type="Proteomes" id="UP000002515">
    <property type="component" value="Chromosome"/>
</dbReference>
<proteinExistence type="predicted"/>
<dbReference type="HOGENOM" id="CLU_3383370_0_0_6"/>
<evidence type="ECO:0000313" key="2">
    <source>
        <dbReference type="Proteomes" id="UP000002515"/>
    </source>
</evidence>
<evidence type="ECO:0000313" key="1">
    <source>
        <dbReference type="EMBL" id="AAO54539.1"/>
    </source>
</evidence>
<name>Q888L2_PSESM</name>
<reference evidence="1 2" key="1">
    <citation type="journal article" date="2003" name="Proc. Natl. Acad. Sci. U.S.A.">
        <title>The complete genome sequence of the Arabidopsis and tomato pathogen Pseudomonas syringae pv. tomato DC3000.</title>
        <authorList>
            <person name="Buell C.R."/>
            <person name="Joardar V."/>
            <person name="Lindeberg M."/>
            <person name="Selengut J."/>
            <person name="Paulsen I.T."/>
            <person name="Gwinn M.L."/>
            <person name="Dodson R.J."/>
            <person name="Deboy R.T."/>
            <person name="Durkin A.S."/>
            <person name="Kolonay J.F."/>
            <person name="Madupu R."/>
            <person name="Daugherty S."/>
            <person name="Brinkac L."/>
            <person name="Beanan M.J."/>
            <person name="Haft D.H."/>
            <person name="Nelson W.C."/>
            <person name="Davidsen T."/>
            <person name="Zafar N."/>
            <person name="Zhou L."/>
            <person name="Liu J."/>
            <person name="Yuan Q."/>
            <person name="Khouri H."/>
            <person name="Fedorova N."/>
            <person name="Tran B."/>
            <person name="Russell D."/>
            <person name="Berry K."/>
            <person name="Utterback T."/>
            <person name="Van Aken S.E."/>
            <person name="Feldblyum T.V."/>
            <person name="D'Ascenzo M."/>
            <person name="Deng W.L."/>
            <person name="Ramos A.R."/>
            <person name="Alfano J.R."/>
            <person name="Cartinhour S."/>
            <person name="Chatterjee A.K."/>
            <person name="Delaney T.P."/>
            <person name="Lazarowitz S.G."/>
            <person name="Martin G.B."/>
            <person name="Schneider D.J."/>
            <person name="Tang X."/>
            <person name="Bender C.L."/>
            <person name="White O."/>
            <person name="Fraser C.M."/>
            <person name="Collmer A."/>
        </authorList>
    </citation>
    <scope>NUCLEOTIDE SEQUENCE [LARGE SCALE GENOMIC DNA]</scope>
    <source>
        <strain evidence="2">ATCC BAA-871 / DC3000</strain>
    </source>
</reference>
<organism evidence="1 2">
    <name type="scientific">Pseudomonas syringae pv. tomato (strain ATCC BAA-871 / DC3000)</name>
    <dbReference type="NCBI Taxonomy" id="223283"/>
    <lineage>
        <taxon>Bacteria</taxon>
        <taxon>Pseudomonadati</taxon>
        <taxon>Pseudomonadota</taxon>
        <taxon>Gammaproteobacteria</taxon>
        <taxon>Pseudomonadales</taxon>
        <taxon>Pseudomonadaceae</taxon>
        <taxon>Pseudomonas</taxon>
    </lineage>
</organism>
<dbReference type="KEGG" id="pst:PSPTO_1006"/>
<keyword evidence="2" id="KW-1185">Reference proteome</keyword>
<protein>
    <submittedName>
        <fullName evidence="1">Uncharacterized protein</fullName>
    </submittedName>
</protein>
<gene>
    <name evidence="1" type="ordered locus">PSPTO_1006</name>
</gene>
<dbReference type="EMBL" id="AE016853">
    <property type="protein sequence ID" value="AAO54539.1"/>
    <property type="molecule type" value="Genomic_DNA"/>
</dbReference>
<sequence>MAVGLQPEGVVRASSIMTPSLKALTDQTAEITS</sequence>
<dbReference type="AlphaFoldDB" id="Q888L2"/>
<accession>Q888L2</accession>